<feature type="domain" description="GmrSD restriction endonucleases N-terminal" evidence="1">
    <location>
        <begin position="51"/>
        <end position="201"/>
    </location>
</feature>
<dbReference type="PANTHER" id="PTHR39639:SF1">
    <property type="entry name" value="DUF262 DOMAIN-CONTAINING PROTEIN"/>
    <property type="match status" value="1"/>
</dbReference>
<gene>
    <name evidence="2" type="ORF">EWV81_02220</name>
</gene>
<protein>
    <submittedName>
        <fullName evidence="2">DUF262 domain-containing protein</fullName>
    </submittedName>
</protein>
<evidence type="ECO:0000259" key="1">
    <source>
        <dbReference type="Pfam" id="PF03235"/>
    </source>
</evidence>
<dbReference type="InterPro" id="IPR004919">
    <property type="entry name" value="GmrSD_N"/>
</dbReference>
<name>A0A552E4N6_MICAE</name>
<dbReference type="EMBL" id="SFBL01000019">
    <property type="protein sequence ID" value="TRU29480.1"/>
    <property type="molecule type" value="Genomic_DNA"/>
</dbReference>
<dbReference type="AlphaFoldDB" id="A0A552E4N6"/>
<proteinExistence type="predicted"/>
<comment type="caution">
    <text evidence="2">The sequence shown here is derived from an EMBL/GenBank/DDBJ whole genome shotgun (WGS) entry which is preliminary data.</text>
</comment>
<accession>A0A552E4N6</accession>
<dbReference type="Proteomes" id="UP000319313">
    <property type="component" value="Unassembled WGS sequence"/>
</dbReference>
<evidence type="ECO:0000313" key="3">
    <source>
        <dbReference type="Proteomes" id="UP000319313"/>
    </source>
</evidence>
<dbReference type="Pfam" id="PF03235">
    <property type="entry name" value="GmrSD_N"/>
    <property type="match status" value="1"/>
</dbReference>
<evidence type="ECO:0000313" key="2">
    <source>
        <dbReference type="EMBL" id="TRU29480.1"/>
    </source>
</evidence>
<reference evidence="2 3" key="1">
    <citation type="submission" date="2019-01" db="EMBL/GenBank/DDBJ databases">
        <title>Coherence of Microcystis species and biogeography revealed through population genomics.</title>
        <authorList>
            <person name="Perez-Carrascal O.M."/>
            <person name="Terrat Y."/>
            <person name="Giani A."/>
            <person name="Fortin N."/>
            <person name="Tromas N."/>
            <person name="Shapiro B.J."/>
        </authorList>
    </citation>
    <scope>NUCLEOTIDE SEQUENCE [LARGE SCALE GENOMIC DNA]</scope>
    <source>
        <strain evidence="2">Ma_SC_T_19800800_S464</strain>
    </source>
</reference>
<organism evidence="2 3">
    <name type="scientific">Microcystis aeruginosa Ma_SC_T_19800800_S464</name>
    <dbReference type="NCBI Taxonomy" id="2486257"/>
    <lineage>
        <taxon>Bacteria</taxon>
        <taxon>Bacillati</taxon>
        <taxon>Cyanobacteriota</taxon>
        <taxon>Cyanophyceae</taxon>
        <taxon>Oscillatoriophycideae</taxon>
        <taxon>Chroococcales</taxon>
        <taxon>Microcystaceae</taxon>
        <taxon>Microcystis</taxon>
    </lineage>
</organism>
<sequence>MVASNFEMANKPDEFARTEISDSLKDKAEQEIREKQKIVDYDTKEYPVEVLVQKYKDGLEEDINELYIPDYQREMIWPEAHQSKFIESIFLGLPIPYIFVADLRKDEEEDLGRLEVIDGTQRIRTLSRFLNDELELCELKKLKTLNGFKFSDLPLGRQRRFNRSTIRMIVLTEKADEEVRRDLFERINTGSIPLNDMEKRRGISPGPLVNLVAELAQEEKFIKLCPLSEASRRQREPEEFILRFFAYLDNYKNFGKRVNEFLDEYLEEHNTNNLDQEKFREQFLIMLDFVEKYFPNGFSKAKGHVRTPRIRFEAISVGVALALKENPQLVPNSIDWLDTKEFKEYTTSDASNSRPKVIRRIEYVRDHLLN</sequence>
<dbReference type="PANTHER" id="PTHR39639">
    <property type="entry name" value="CHROMOSOME 16, WHOLE GENOME SHOTGUN SEQUENCE"/>
    <property type="match status" value="1"/>
</dbReference>